<dbReference type="InterPro" id="IPR050428">
    <property type="entry name" value="TCS_sensor_his_kinase"/>
</dbReference>
<evidence type="ECO:0000256" key="7">
    <source>
        <dbReference type="ARBA" id="ARBA00022777"/>
    </source>
</evidence>
<keyword evidence="9" id="KW-0902">Two-component regulatory system</keyword>
<keyword evidence="14" id="KW-1185">Reference proteome</keyword>
<evidence type="ECO:0000256" key="4">
    <source>
        <dbReference type="ARBA" id="ARBA00022553"/>
    </source>
</evidence>
<dbReference type="SMART" id="SM00387">
    <property type="entry name" value="HATPase_c"/>
    <property type="match status" value="1"/>
</dbReference>
<feature type="domain" description="Histidine kinase" evidence="11">
    <location>
        <begin position="262"/>
        <end position="490"/>
    </location>
</feature>
<dbReference type="InterPro" id="IPR005467">
    <property type="entry name" value="His_kinase_dom"/>
</dbReference>
<dbReference type="InterPro" id="IPR003661">
    <property type="entry name" value="HisK_dim/P_dom"/>
</dbReference>
<dbReference type="InterPro" id="IPR003594">
    <property type="entry name" value="HATPase_dom"/>
</dbReference>
<evidence type="ECO:0000256" key="6">
    <source>
        <dbReference type="ARBA" id="ARBA00022692"/>
    </source>
</evidence>
<keyword evidence="6" id="KW-0812">Transmembrane</keyword>
<dbReference type="Pfam" id="PF00512">
    <property type="entry name" value="HisKA"/>
    <property type="match status" value="1"/>
</dbReference>
<evidence type="ECO:0000256" key="1">
    <source>
        <dbReference type="ARBA" id="ARBA00000085"/>
    </source>
</evidence>
<organism evidence="13 14">
    <name type="scientific">Georgenia faecalis</name>
    <dbReference type="NCBI Taxonomy" id="2483799"/>
    <lineage>
        <taxon>Bacteria</taxon>
        <taxon>Bacillati</taxon>
        <taxon>Actinomycetota</taxon>
        <taxon>Actinomycetes</taxon>
        <taxon>Micrococcales</taxon>
        <taxon>Bogoriellaceae</taxon>
        <taxon>Georgenia</taxon>
    </lineage>
</organism>
<evidence type="ECO:0000256" key="8">
    <source>
        <dbReference type="ARBA" id="ARBA00022989"/>
    </source>
</evidence>
<dbReference type="SUPFAM" id="SSF158472">
    <property type="entry name" value="HAMP domain-like"/>
    <property type="match status" value="1"/>
</dbReference>
<comment type="catalytic activity">
    <reaction evidence="1">
        <text>ATP + protein L-histidine = ADP + protein N-phospho-L-histidine.</text>
        <dbReference type="EC" id="2.7.13.3"/>
    </reaction>
</comment>
<proteinExistence type="predicted"/>
<evidence type="ECO:0000256" key="2">
    <source>
        <dbReference type="ARBA" id="ARBA00004236"/>
    </source>
</evidence>
<dbReference type="InterPro" id="IPR036097">
    <property type="entry name" value="HisK_dim/P_sf"/>
</dbReference>
<dbReference type="PANTHER" id="PTHR45436:SF5">
    <property type="entry name" value="SENSOR HISTIDINE KINASE TRCS"/>
    <property type="match status" value="1"/>
</dbReference>
<comment type="caution">
    <text evidence="13">The sequence shown here is derived from an EMBL/GenBank/DDBJ whole genome shotgun (WGS) entry which is preliminary data.</text>
</comment>
<dbReference type="SUPFAM" id="SSF55874">
    <property type="entry name" value="ATPase domain of HSP90 chaperone/DNA topoisomerase II/histidine kinase"/>
    <property type="match status" value="1"/>
</dbReference>
<dbReference type="CDD" id="cd00082">
    <property type="entry name" value="HisKA"/>
    <property type="match status" value="1"/>
</dbReference>
<reference evidence="14" key="1">
    <citation type="journal article" date="2019" name="Int. J. Syst. Evol. Microbiol.">
        <title>The Global Catalogue of Microorganisms (GCM) 10K type strain sequencing project: providing services to taxonomists for standard genome sequencing and annotation.</title>
        <authorList>
            <consortium name="The Broad Institute Genomics Platform"/>
            <consortium name="The Broad Institute Genome Sequencing Center for Infectious Disease"/>
            <person name="Wu L."/>
            <person name="Ma J."/>
        </authorList>
    </citation>
    <scope>NUCLEOTIDE SEQUENCE [LARGE SCALE GENOMIC DNA]</scope>
    <source>
        <strain evidence="14">JCM 3369</strain>
    </source>
</reference>
<dbReference type="PANTHER" id="PTHR45436">
    <property type="entry name" value="SENSOR HISTIDINE KINASE YKOH"/>
    <property type="match status" value="1"/>
</dbReference>
<dbReference type="GO" id="GO:0016301">
    <property type="term" value="F:kinase activity"/>
    <property type="evidence" value="ECO:0007669"/>
    <property type="project" value="UniProtKB-KW"/>
</dbReference>
<protein>
    <recommendedName>
        <fullName evidence="3">histidine kinase</fullName>
        <ecNumber evidence="3">2.7.13.3</ecNumber>
    </recommendedName>
</protein>
<dbReference type="Pfam" id="PF00672">
    <property type="entry name" value="HAMP"/>
    <property type="match status" value="1"/>
</dbReference>
<dbReference type="EMBL" id="JBHSGF010000001">
    <property type="protein sequence ID" value="MFC4553812.1"/>
    <property type="molecule type" value="Genomic_DNA"/>
</dbReference>
<comment type="subcellular location">
    <subcellularLocation>
        <location evidence="2">Cell membrane</location>
    </subcellularLocation>
</comment>
<dbReference type="SMART" id="SM00388">
    <property type="entry name" value="HisKA"/>
    <property type="match status" value="1"/>
</dbReference>
<evidence type="ECO:0000313" key="14">
    <source>
        <dbReference type="Proteomes" id="UP001595955"/>
    </source>
</evidence>
<name>A0ABV9D626_9MICO</name>
<keyword evidence="8" id="KW-1133">Transmembrane helix</keyword>
<dbReference type="Pfam" id="PF02518">
    <property type="entry name" value="HATPase_c"/>
    <property type="match status" value="1"/>
</dbReference>
<dbReference type="Gene3D" id="3.30.565.10">
    <property type="entry name" value="Histidine kinase-like ATPase, C-terminal domain"/>
    <property type="match status" value="1"/>
</dbReference>
<dbReference type="Proteomes" id="UP001595955">
    <property type="component" value="Unassembled WGS sequence"/>
</dbReference>
<dbReference type="Gene3D" id="6.10.340.10">
    <property type="match status" value="1"/>
</dbReference>
<dbReference type="PROSITE" id="PS50885">
    <property type="entry name" value="HAMP"/>
    <property type="match status" value="1"/>
</dbReference>
<sequence>MRERWRADWRGVPLRTRLVALTAALLLVGLAAAGAITVTVLRSVLLAQIDERLATSAAGLDARTLQGLAAGAGDAVGVPSDYYVRISLDAGQQLELVSESTTARFGTPEVVTPPPSALAHGSTEPVTVRADVRGSLWRAQSFRAVAFDEEVGTVTVALPLAAVDETMDGVTRFIVGSGLAIVVLGSIAAWVGVRGALRPLAEIETTAGAIAAGDLSRRVPPSPPTTEVGSLAASLNAMLAQIERAFAAQAASEGRMRRFVADASHELRTPLATVRGYGELYRMGAIPPDELPAAMGRIESEATRMGALVADLLQLARMDEDRPLERRPVDLRVLAHDAVADLRARDASRTARVVPLEPGAVDDDARSAVVLGDENALRQVLANLLGNVVQHTPAGTPVELALGAARDAHGAPVAVVVEVRDHGPGIPDEHAERVFERFYRLDDSRARTSGGTGLGLAIVAAVVAAHGGTVRVLPTPGGGTTVHIELPPGADTTH</sequence>
<dbReference type="InterPro" id="IPR036890">
    <property type="entry name" value="HATPase_C_sf"/>
</dbReference>
<evidence type="ECO:0000256" key="5">
    <source>
        <dbReference type="ARBA" id="ARBA00022679"/>
    </source>
</evidence>
<dbReference type="Gene3D" id="1.10.287.130">
    <property type="match status" value="1"/>
</dbReference>
<evidence type="ECO:0000256" key="10">
    <source>
        <dbReference type="ARBA" id="ARBA00023136"/>
    </source>
</evidence>
<dbReference type="RefSeq" id="WP_122823053.1">
    <property type="nucleotide sequence ID" value="NZ_CP033325.1"/>
</dbReference>
<dbReference type="CDD" id="cd06225">
    <property type="entry name" value="HAMP"/>
    <property type="match status" value="1"/>
</dbReference>
<evidence type="ECO:0000256" key="9">
    <source>
        <dbReference type="ARBA" id="ARBA00023012"/>
    </source>
</evidence>
<evidence type="ECO:0000256" key="3">
    <source>
        <dbReference type="ARBA" id="ARBA00012438"/>
    </source>
</evidence>
<keyword evidence="7 13" id="KW-0418">Kinase</keyword>
<dbReference type="InterPro" id="IPR003660">
    <property type="entry name" value="HAMP_dom"/>
</dbReference>
<keyword evidence="5" id="KW-0808">Transferase</keyword>
<accession>A0ABV9D626</accession>
<dbReference type="SUPFAM" id="SSF47384">
    <property type="entry name" value="Homodimeric domain of signal transducing histidine kinase"/>
    <property type="match status" value="1"/>
</dbReference>
<evidence type="ECO:0000259" key="12">
    <source>
        <dbReference type="PROSITE" id="PS50885"/>
    </source>
</evidence>
<feature type="domain" description="HAMP" evidence="12">
    <location>
        <begin position="194"/>
        <end position="247"/>
    </location>
</feature>
<dbReference type="InterPro" id="IPR004358">
    <property type="entry name" value="Sig_transdc_His_kin-like_C"/>
</dbReference>
<keyword evidence="4" id="KW-0597">Phosphoprotein</keyword>
<evidence type="ECO:0000313" key="13">
    <source>
        <dbReference type="EMBL" id="MFC4553812.1"/>
    </source>
</evidence>
<dbReference type="SMART" id="SM00304">
    <property type="entry name" value="HAMP"/>
    <property type="match status" value="1"/>
</dbReference>
<dbReference type="PROSITE" id="PS50109">
    <property type="entry name" value="HIS_KIN"/>
    <property type="match status" value="1"/>
</dbReference>
<gene>
    <name evidence="13" type="ORF">ACFO3F_01005</name>
</gene>
<dbReference type="CDD" id="cd00075">
    <property type="entry name" value="HATPase"/>
    <property type="match status" value="1"/>
</dbReference>
<dbReference type="EC" id="2.7.13.3" evidence="3"/>
<keyword evidence="10" id="KW-0472">Membrane</keyword>
<evidence type="ECO:0000259" key="11">
    <source>
        <dbReference type="PROSITE" id="PS50109"/>
    </source>
</evidence>
<dbReference type="PRINTS" id="PR00344">
    <property type="entry name" value="BCTRLSENSOR"/>
</dbReference>